<feature type="binding site" evidence="8">
    <location>
        <position position="155"/>
    </location>
    <ligand>
        <name>(R)-pantoate</name>
        <dbReference type="ChEBI" id="CHEBI:15980"/>
    </ligand>
</feature>
<keyword evidence="6 8" id="KW-0067">ATP-binding</keyword>
<dbReference type="InterPro" id="IPR003721">
    <property type="entry name" value="Pantoate_ligase"/>
</dbReference>
<evidence type="ECO:0000256" key="5">
    <source>
        <dbReference type="ARBA" id="ARBA00022741"/>
    </source>
</evidence>
<name>A0A376C0K6_9FLAO</name>
<dbReference type="InterPro" id="IPR042176">
    <property type="entry name" value="Pantoate_ligase_C"/>
</dbReference>
<dbReference type="PANTHER" id="PTHR21299">
    <property type="entry name" value="CYTIDYLATE KINASE/PANTOATE-BETA-ALANINE LIGASE"/>
    <property type="match status" value="1"/>
</dbReference>
<feature type="binding site" evidence="8">
    <location>
        <begin position="149"/>
        <end position="152"/>
    </location>
    <ligand>
        <name>ATP</name>
        <dbReference type="ChEBI" id="CHEBI:30616"/>
    </ligand>
</feature>
<protein>
    <recommendedName>
        <fullName evidence="8">Pantothenate synthetase</fullName>
        <shortName evidence="8">PS</shortName>
        <ecNumber evidence="8">6.3.2.1</ecNumber>
    </recommendedName>
    <alternativeName>
        <fullName evidence="8">Pantoate--beta-alanine ligase</fullName>
    </alternativeName>
    <alternativeName>
        <fullName evidence="8">Pantoate-activating enzyme</fullName>
    </alternativeName>
</protein>
<dbReference type="GO" id="GO:0015940">
    <property type="term" value="P:pantothenate biosynthetic process"/>
    <property type="evidence" value="ECO:0007669"/>
    <property type="project" value="UniProtKB-UniRule"/>
</dbReference>
<feature type="binding site" evidence="8">
    <location>
        <begin position="30"/>
        <end position="37"/>
    </location>
    <ligand>
        <name>ATP</name>
        <dbReference type="ChEBI" id="CHEBI:30616"/>
    </ligand>
</feature>
<dbReference type="Gene3D" id="3.30.1300.10">
    <property type="entry name" value="Pantoate-beta-alanine ligase, C-terminal domain"/>
    <property type="match status" value="1"/>
</dbReference>
<feature type="binding site" evidence="8">
    <location>
        <position position="61"/>
    </location>
    <ligand>
        <name>(R)-pantoate</name>
        <dbReference type="ChEBI" id="CHEBI:15980"/>
    </ligand>
</feature>
<dbReference type="GO" id="GO:0004592">
    <property type="term" value="F:pantoate-beta-alanine ligase activity"/>
    <property type="evidence" value="ECO:0007669"/>
    <property type="project" value="UniProtKB-UniRule"/>
</dbReference>
<dbReference type="EC" id="6.3.2.1" evidence="8"/>
<comment type="caution">
    <text evidence="8">Lacks conserved residue(s) required for the propagation of feature annotation.</text>
</comment>
<keyword evidence="4 8" id="KW-0566">Pantothenate biosynthesis</keyword>
<dbReference type="EMBL" id="UFTJ01000002">
    <property type="protein sequence ID" value="SSZ55697.1"/>
    <property type="molecule type" value="Genomic_DNA"/>
</dbReference>
<dbReference type="Gene3D" id="3.40.50.620">
    <property type="entry name" value="HUPs"/>
    <property type="match status" value="1"/>
</dbReference>
<dbReference type="Proteomes" id="UP000255515">
    <property type="component" value="Unassembled WGS sequence"/>
</dbReference>
<comment type="miscellaneous">
    <text evidence="8">The reaction proceeds by a bi uni uni bi ping pong mechanism.</text>
</comment>
<accession>A0A376C0K6</accession>
<reference evidence="9 10" key="1">
    <citation type="submission" date="2018-06" db="EMBL/GenBank/DDBJ databases">
        <authorList>
            <consortium name="Pathogen Informatics"/>
            <person name="Doyle S."/>
        </authorList>
    </citation>
    <scope>NUCLEOTIDE SEQUENCE [LARGE SCALE GENOMIC DNA]</scope>
    <source>
        <strain evidence="9 10">NCTC11661</strain>
    </source>
</reference>
<comment type="subcellular location">
    <subcellularLocation>
        <location evidence="8">Cytoplasm</location>
    </subcellularLocation>
</comment>
<keyword evidence="8" id="KW-0963">Cytoplasm</keyword>
<evidence type="ECO:0000256" key="2">
    <source>
        <dbReference type="ARBA" id="ARBA00009256"/>
    </source>
</evidence>
<evidence type="ECO:0000256" key="8">
    <source>
        <dbReference type="HAMAP-Rule" id="MF_00158"/>
    </source>
</evidence>
<evidence type="ECO:0000256" key="7">
    <source>
        <dbReference type="ARBA" id="ARBA00048258"/>
    </source>
</evidence>
<evidence type="ECO:0000256" key="1">
    <source>
        <dbReference type="ARBA" id="ARBA00004990"/>
    </source>
</evidence>
<comment type="pathway">
    <text evidence="1 8">Cofactor biosynthesis; (R)-pantothenate biosynthesis; (R)-pantothenate from (R)-pantoate and beta-alanine: step 1/1.</text>
</comment>
<comment type="catalytic activity">
    <reaction evidence="7 8">
        <text>(R)-pantoate + beta-alanine + ATP = (R)-pantothenate + AMP + diphosphate + H(+)</text>
        <dbReference type="Rhea" id="RHEA:10912"/>
        <dbReference type="ChEBI" id="CHEBI:15378"/>
        <dbReference type="ChEBI" id="CHEBI:15980"/>
        <dbReference type="ChEBI" id="CHEBI:29032"/>
        <dbReference type="ChEBI" id="CHEBI:30616"/>
        <dbReference type="ChEBI" id="CHEBI:33019"/>
        <dbReference type="ChEBI" id="CHEBI:57966"/>
        <dbReference type="ChEBI" id="CHEBI:456215"/>
        <dbReference type="EC" id="6.3.2.1"/>
    </reaction>
</comment>
<dbReference type="PANTHER" id="PTHR21299:SF1">
    <property type="entry name" value="PANTOATE--BETA-ALANINE LIGASE"/>
    <property type="match status" value="1"/>
</dbReference>
<organism evidence="9 10">
    <name type="scientific">Bergeyella zoohelcum</name>
    <dbReference type="NCBI Taxonomy" id="1015"/>
    <lineage>
        <taxon>Bacteria</taxon>
        <taxon>Pseudomonadati</taxon>
        <taxon>Bacteroidota</taxon>
        <taxon>Flavobacteriia</taxon>
        <taxon>Flavobacteriales</taxon>
        <taxon>Weeksellaceae</taxon>
        <taxon>Bergeyella</taxon>
    </lineage>
</organism>
<dbReference type="InterPro" id="IPR014729">
    <property type="entry name" value="Rossmann-like_a/b/a_fold"/>
</dbReference>
<evidence type="ECO:0000256" key="6">
    <source>
        <dbReference type="ARBA" id="ARBA00022840"/>
    </source>
</evidence>
<feature type="binding site" evidence="8">
    <location>
        <position position="61"/>
    </location>
    <ligand>
        <name>beta-alanine</name>
        <dbReference type="ChEBI" id="CHEBI:57966"/>
    </ligand>
</feature>
<gene>
    <name evidence="8 9" type="primary">panC</name>
    <name evidence="9" type="ORF">NCTC11661_01095</name>
</gene>
<dbReference type="NCBIfam" id="TIGR00018">
    <property type="entry name" value="panC"/>
    <property type="match status" value="1"/>
</dbReference>
<dbReference type="HAMAP" id="MF_00158">
    <property type="entry name" value="PanC"/>
    <property type="match status" value="1"/>
</dbReference>
<dbReference type="AlphaFoldDB" id="A0A376C0K6"/>
<dbReference type="RefSeq" id="WP_002689026.1">
    <property type="nucleotide sequence ID" value="NZ_UFTJ01000002.1"/>
</dbReference>
<feature type="binding site" evidence="8">
    <location>
        <begin position="186"/>
        <end position="189"/>
    </location>
    <ligand>
        <name>ATP</name>
        <dbReference type="ChEBI" id="CHEBI:30616"/>
    </ligand>
</feature>
<sequence>MMVLDSYEALKEYIENYKKLNKTIGFAPTMGALHEGHISLYQAARPENDIVISSIFVNPTQFNNQEDFEKYPNTIVQDIEKLTQSGLVDALYLPKEKDLYPNGTKSNHYELGEIETLMEGKFRPGHFQGVATVVEALFSQVQPDNAYFGEKDYQQVAVIRKLVELKNLSIAIHSVPTMREENGLAMSSRNLRLSEKRKKDAVLIYETLNEIRHWSKTMSVSEIENRVKEIFSKHPDFELEYFVIADDKTLRTATEILPNLSYRAFLVAHLEGVRLIDNMKIA</sequence>
<comment type="function">
    <text evidence="8">Catalyzes the condensation of pantoate with beta-alanine in an ATP-dependent reaction via a pantoyl-adenylate intermediate.</text>
</comment>
<evidence type="ECO:0000256" key="4">
    <source>
        <dbReference type="ARBA" id="ARBA00022655"/>
    </source>
</evidence>
<proteinExistence type="inferred from homology"/>
<comment type="subunit">
    <text evidence="8">Homodimer.</text>
</comment>
<keyword evidence="3 8" id="KW-0436">Ligase</keyword>
<comment type="similarity">
    <text evidence="2 8">Belongs to the pantothenate synthetase family.</text>
</comment>
<dbReference type="GO" id="GO:0005829">
    <property type="term" value="C:cytosol"/>
    <property type="evidence" value="ECO:0007669"/>
    <property type="project" value="TreeGrafter"/>
</dbReference>
<dbReference type="GO" id="GO:0005524">
    <property type="term" value="F:ATP binding"/>
    <property type="evidence" value="ECO:0007669"/>
    <property type="project" value="UniProtKB-KW"/>
</dbReference>
<dbReference type="Pfam" id="PF02569">
    <property type="entry name" value="Pantoate_ligase"/>
    <property type="match status" value="1"/>
</dbReference>
<evidence type="ECO:0000256" key="3">
    <source>
        <dbReference type="ARBA" id="ARBA00022598"/>
    </source>
</evidence>
<evidence type="ECO:0000313" key="9">
    <source>
        <dbReference type="EMBL" id="SSZ55697.1"/>
    </source>
</evidence>
<keyword evidence="5 8" id="KW-0547">Nucleotide-binding</keyword>
<feature type="active site" description="Proton donor" evidence="8">
    <location>
        <position position="37"/>
    </location>
</feature>
<dbReference type="SUPFAM" id="SSF52374">
    <property type="entry name" value="Nucleotidylyl transferase"/>
    <property type="match status" value="1"/>
</dbReference>
<dbReference type="UniPathway" id="UPA00028">
    <property type="reaction ID" value="UER00005"/>
</dbReference>
<dbReference type="CDD" id="cd00560">
    <property type="entry name" value="PanC"/>
    <property type="match status" value="1"/>
</dbReference>
<evidence type="ECO:0000313" key="10">
    <source>
        <dbReference type="Proteomes" id="UP000255515"/>
    </source>
</evidence>